<keyword evidence="3" id="KW-1185">Reference proteome</keyword>
<dbReference type="AlphaFoldDB" id="A0AAN6UJC5"/>
<gene>
    <name evidence="2" type="ORF">BT67DRAFT_449992</name>
</gene>
<proteinExistence type="predicted"/>
<feature type="compositionally biased region" description="Pro residues" evidence="1">
    <location>
        <begin position="395"/>
        <end position="404"/>
    </location>
</feature>
<evidence type="ECO:0000313" key="2">
    <source>
        <dbReference type="EMBL" id="KAK4133933.1"/>
    </source>
</evidence>
<reference evidence="2" key="2">
    <citation type="submission" date="2023-05" db="EMBL/GenBank/DDBJ databases">
        <authorList>
            <consortium name="Lawrence Berkeley National Laboratory"/>
            <person name="Steindorff A."/>
            <person name="Hensen N."/>
            <person name="Bonometti L."/>
            <person name="Westerberg I."/>
            <person name="Brannstrom I.O."/>
            <person name="Guillou S."/>
            <person name="Cros-Aarteil S."/>
            <person name="Calhoun S."/>
            <person name="Haridas S."/>
            <person name="Kuo A."/>
            <person name="Mondo S."/>
            <person name="Pangilinan J."/>
            <person name="Riley R."/>
            <person name="Labutti K."/>
            <person name="Andreopoulos B."/>
            <person name="Lipzen A."/>
            <person name="Chen C."/>
            <person name="Yanf M."/>
            <person name="Daum C."/>
            <person name="Ng V."/>
            <person name="Clum A."/>
            <person name="Ohm R."/>
            <person name="Martin F."/>
            <person name="Silar P."/>
            <person name="Natvig D."/>
            <person name="Lalanne C."/>
            <person name="Gautier V."/>
            <person name="Ament-Velasquez S.L."/>
            <person name="Kruys A."/>
            <person name="Hutchinson M.I."/>
            <person name="Powell A.J."/>
            <person name="Barry K."/>
            <person name="Miller A.N."/>
            <person name="Grigoriev I.V."/>
            <person name="Debuchy R."/>
            <person name="Gladieux P."/>
            <person name="Thoren M.H."/>
            <person name="Johannesson H."/>
        </authorList>
    </citation>
    <scope>NUCLEOTIDE SEQUENCE</scope>
    <source>
        <strain evidence="2">CBS 123565</strain>
    </source>
</reference>
<dbReference type="Proteomes" id="UP001304895">
    <property type="component" value="Unassembled WGS sequence"/>
</dbReference>
<dbReference type="EMBL" id="MU853410">
    <property type="protein sequence ID" value="KAK4133933.1"/>
    <property type="molecule type" value="Genomic_DNA"/>
</dbReference>
<evidence type="ECO:0000313" key="3">
    <source>
        <dbReference type="Proteomes" id="UP001304895"/>
    </source>
</evidence>
<accession>A0AAN6UJC5</accession>
<name>A0AAN6UJC5_9PEZI</name>
<organism evidence="2 3">
    <name type="scientific">Trichocladium antarcticum</name>
    <dbReference type="NCBI Taxonomy" id="1450529"/>
    <lineage>
        <taxon>Eukaryota</taxon>
        <taxon>Fungi</taxon>
        <taxon>Dikarya</taxon>
        <taxon>Ascomycota</taxon>
        <taxon>Pezizomycotina</taxon>
        <taxon>Sordariomycetes</taxon>
        <taxon>Sordariomycetidae</taxon>
        <taxon>Sordariales</taxon>
        <taxon>Chaetomiaceae</taxon>
        <taxon>Trichocladium</taxon>
    </lineage>
</organism>
<reference evidence="2" key="1">
    <citation type="journal article" date="2023" name="Mol. Phylogenet. Evol.">
        <title>Genome-scale phylogeny and comparative genomics of the fungal order Sordariales.</title>
        <authorList>
            <person name="Hensen N."/>
            <person name="Bonometti L."/>
            <person name="Westerberg I."/>
            <person name="Brannstrom I.O."/>
            <person name="Guillou S."/>
            <person name="Cros-Aarteil S."/>
            <person name="Calhoun S."/>
            <person name="Haridas S."/>
            <person name="Kuo A."/>
            <person name="Mondo S."/>
            <person name="Pangilinan J."/>
            <person name="Riley R."/>
            <person name="LaButti K."/>
            <person name="Andreopoulos B."/>
            <person name="Lipzen A."/>
            <person name="Chen C."/>
            <person name="Yan M."/>
            <person name="Daum C."/>
            <person name="Ng V."/>
            <person name="Clum A."/>
            <person name="Steindorff A."/>
            <person name="Ohm R.A."/>
            <person name="Martin F."/>
            <person name="Silar P."/>
            <person name="Natvig D.O."/>
            <person name="Lalanne C."/>
            <person name="Gautier V."/>
            <person name="Ament-Velasquez S.L."/>
            <person name="Kruys A."/>
            <person name="Hutchinson M.I."/>
            <person name="Powell A.J."/>
            <person name="Barry K."/>
            <person name="Miller A.N."/>
            <person name="Grigoriev I.V."/>
            <person name="Debuchy R."/>
            <person name="Gladieux P."/>
            <person name="Hiltunen Thoren M."/>
            <person name="Johannesson H."/>
        </authorList>
    </citation>
    <scope>NUCLEOTIDE SEQUENCE</scope>
    <source>
        <strain evidence="2">CBS 123565</strain>
    </source>
</reference>
<feature type="region of interest" description="Disordered" evidence="1">
    <location>
        <begin position="364"/>
        <end position="421"/>
    </location>
</feature>
<sequence length="461" mass="50833">MAIAPDPTQLSILTYKAHSASKFDETDFIYLKALWRNRSVTEFHISQHVRAEYVSKAREFVGQRPGPSAEQGQQPVCSLRQSMITFINTVAAPFRPNDPVNVQLGAFLVTSWLLEQTKSVNNQGQHVGGDTIKIVRRSARLKQQKEARAAADREREGASLNQQIEGLTINPRTIPPAPETPASRVIGTTAAMADTHELDVLSPESMGLEMVRSEDEEIVNSALVNLLAAITLCSGIMSMKGREGLQWLPKRQAFSLGSANNTVCEARTDGVLRNPGSLDCRGPLAILEVKPYKRNWSQAKIEWQEACQMAAWISTSLRESTAERRRAGSLSTSDNTKRRRILISQDYRFLYITVGEWGKGYETHLSGGGPRPVTPPSKNSSPIQNRGLADAKPATTPPNPPPPANLDQTAGPRNATPEDLNDGNFSIMNCYGAYSLDEPQHVRLLIRNVLALMLELSDPWD</sequence>
<comment type="caution">
    <text evidence="2">The sequence shown here is derived from an EMBL/GenBank/DDBJ whole genome shotgun (WGS) entry which is preliminary data.</text>
</comment>
<evidence type="ECO:0000256" key="1">
    <source>
        <dbReference type="SAM" id="MobiDB-lite"/>
    </source>
</evidence>
<protein>
    <submittedName>
        <fullName evidence="2">Uncharacterized protein</fullName>
    </submittedName>
</protein>